<name>A0ABP4XF24_9ACTN</name>
<accession>A0ABP4XF24</accession>
<comment type="caution">
    <text evidence="1">The sequence shown here is derived from an EMBL/GenBank/DDBJ whole genome shotgun (WGS) entry which is preliminary data.</text>
</comment>
<dbReference type="RefSeq" id="WP_030900954.1">
    <property type="nucleotide sequence ID" value="NZ_BAAALS010000072.1"/>
</dbReference>
<protein>
    <recommendedName>
        <fullName evidence="3">DUF3800 domain-containing protein</fullName>
    </recommendedName>
</protein>
<organism evidence="1 2">
    <name type="scientific">Luedemannella helvata</name>
    <dbReference type="NCBI Taxonomy" id="349315"/>
    <lineage>
        <taxon>Bacteria</taxon>
        <taxon>Bacillati</taxon>
        <taxon>Actinomycetota</taxon>
        <taxon>Actinomycetes</taxon>
        <taxon>Micromonosporales</taxon>
        <taxon>Micromonosporaceae</taxon>
        <taxon>Luedemannella</taxon>
    </lineage>
</organism>
<evidence type="ECO:0000313" key="1">
    <source>
        <dbReference type="EMBL" id="GAA1779131.1"/>
    </source>
</evidence>
<keyword evidence="2" id="KW-1185">Reference proteome</keyword>
<sequence length="256" mass="28654">MNVYVDETGDRGYGKQSSAFFAMTALIVPEEEDWNVRATAGGLRALIHQSRPQDVSRPLHWVDHFKKKHPERRRNAARMLAVMPSAKVVHVIVPKDGTRQFAGMTNGVRFYNYTTRLLLERVAYAAKGWEGGPRSAVVRLGAVKGMDHSDTLNYLTYVKQGFVATYGVPWSHIKWPPKWHGTEWDGIQLADIHAGLLNAALSGSPNDDDCAENLLLCKHQLYRKTSGGSLLGYGVKVVGDPAYVTCRSWWKKWCVA</sequence>
<evidence type="ECO:0008006" key="3">
    <source>
        <dbReference type="Google" id="ProtNLM"/>
    </source>
</evidence>
<reference evidence="2" key="1">
    <citation type="journal article" date="2019" name="Int. J. Syst. Evol. Microbiol.">
        <title>The Global Catalogue of Microorganisms (GCM) 10K type strain sequencing project: providing services to taxonomists for standard genome sequencing and annotation.</title>
        <authorList>
            <consortium name="The Broad Institute Genomics Platform"/>
            <consortium name="The Broad Institute Genome Sequencing Center for Infectious Disease"/>
            <person name="Wu L."/>
            <person name="Ma J."/>
        </authorList>
    </citation>
    <scope>NUCLEOTIDE SEQUENCE [LARGE SCALE GENOMIC DNA]</scope>
    <source>
        <strain evidence="2">JCM 13249</strain>
    </source>
</reference>
<dbReference type="InterPro" id="IPR024524">
    <property type="entry name" value="DUF3800"/>
</dbReference>
<proteinExistence type="predicted"/>
<dbReference type="EMBL" id="BAAALS010000072">
    <property type="protein sequence ID" value="GAA1779131.1"/>
    <property type="molecule type" value="Genomic_DNA"/>
</dbReference>
<gene>
    <name evidence="1" type="ORF">GCM10009681_57100</name>
</gene>
<evidence type="ECO:0000313" key="2">
    <source>
        <dbReference type="Proteomes" id="UP001500655"/>
    </source>
</evidence>
<dbReference type="Proteomes" id="UP001500655">
    <property type="component" value="Unassembled WGS sequence"/>
</dbReference>
<dbReference type="Pfam" id="PF12686">
    <property type="entry name" value="DUF3800"/>
    <property type="match status" value="1"/>
</dbReference>